<dbReference type="Proteomes" id="UP000243605">
    <property type="component" value="Unassembled WGS sequence"/>
</dbReference>
<dbReference type="Gene3D" id="3.40.190.10">
    <property type="entry name" value="Periplasmic binding protein-like II"/>
    <property type="match status" value="2"/>
</dbReference>
<feature type="chain" id="PRO_5038452492" description="TRAP transporter solute receptor, TAXI family" evidence="2">
    <location>
        <begin position="20"/>
        <end position="366"/>
    </location>
</feature>
<evidence type="ECO:0000256" key="2">
    <source>
        <dbReference type="SAM" id="SignalP"/>
    </source>
</evidence>
<dbReference type="EMBL" id="FOIT01000006">
    <property type="protein sequence ID" value="SEW15923.1"/>
    <property type="molecule type" value="Genomic_DNA"/>
</dbReference>
<feature type="region of interest" description="Disordered" evidence="1">
    <location>
        <begin position="315"/>
        <end position="366"/>
    </location>
</feature>
<dbReference type="CDD" id="cd13567">
    <property type="entry name" value="PBP2_TtGluBP"/>
    <property type="match status" value="1"/>
</dbReference>
<keyword evidence="2" id="KW-0732">Signal</keyword>
<protein>
    <recommendedName>
        <fullName evidence="5">TRAP transporter solute receptor, TAXI family</fullName>
    </recommendedName>
</protein>
<dbReference type="SUPFAM" id="SSF53850">
    <property type="entry name" value="Periplasmic binding protein-like II"/>
    <property type="match status" value="1"/>
</dbReference>
<evidence type="ECO:0008006" key="5">
    <source>
        <dbReference type="Google" id="ProtNLM"/>
    </source>
</evidence>
<dbReference type="RefSeq" id="WP_091476315.1">
    <property type="nucleotide sequence ID" value="NZ_FOIT01000006.1"/>
</dbReference>
<accession>A0A662Z705</accession>
<name>A0A662Z705_9STAP</name>
<dbReference type="PANTHER" id="PTHR42941:SF1">
    <property type="entry name" value="SLL1037 PROTEIN"/>
    <property type="match status" value="1"/>
</dbReference>
<dbReference type="OrthoDB" id="9776669at2"/>
<organism evidence="3 4">
    <name type="scientific">Aliicoccus persicus</name>
    <dbReference type="NCBI Taxonomy" id="930138"/>
    <lineage>
        <taxon>Bacteria</taxon>
        <taxon>Bacillati</taxon>
        <taxon>Bacillota</taxon>
        <taxon>Bacilli</taxon>
        <taxon>Bacillales</taxon>
        <taxon>Staphylococcaceae</taxon>
        <taxon>Aliicoccus</taxon>
    </lineage>
</organism>
<proteinExistence type="predicted"/>
<feature type="signal peptide" evidence="2">
    <location>
        <begin position="1"/>
        <end position="19"/>
    </location>
</feature>
<reference evidence="3 4" key="1">
    <citation type="submission" date="2016-10" db="EMBL/GenBank/DDBJ databases">
        <authorList>
            <person name="Varghese N."/>
            <person name="Submissions S."/>
        </authorList>
    </citation>
    <scope>NUCLEOTIDE SEQUENCE [LARGE SCALE GENOMIC DNA]</scope>
    <source>
        <strain evidence="3 4">IBRC-M10081</strain>
    </source>
</reference>
<gene>
    <name evidence="3" type="ORF">SAMN05192557_1896</name>
</gene>
<evidence type="ECO:0000256" key="1">
    <source>
        <dbReference type="SAM" id="MobiDB-lite"/>
    </source>
</evidence>
<dbReference type="Pfam" id="PF16868">
    <property type="entry name" value="NMT1_3"/>
    <property type="match status" value="1"/>
</dbReference>
<evidence type="ECO:0000313" key="3">
    <source>
        <dbReference type="EMBL" id="SEW15923.1"/>
    </source>
</evidence>
<dbReference type="AlphaFoldDB" id="A0A662Z705"/>
<sequence>MRKYFMMFMLLMFGAVLVAADDNDDSEVPVFDGEVGTEPLDGVTILTGGTAGVYYPLGIALADVIDTNTDANASGVASGASVTNVDELAMGDAQLALVQNDIAFYGFEGTNMFDQELQEFSGLFTMYPETIQVVVMADSGIDTIADLEGMRVAVGDAGSGTEANAVQILEVHGLTLEDISPQYLSFADASTNLQDGNIDAAFITAGTPTGAVQELSAQQDIKILSFEEDALADLLDEYSYYTEVQLDEDTYENFDATATTVAVQAMVIASNELSEDQVYDIMDAIFNNLDVVANSHIRGEELNVETALDGMSVPLHPGAAKFYEDNPVEDSEDDADDEEDTEEDEDADAEDEEVEEDTEEDEEDSE</sequence>
<evidence type="ECO:0000313" key="4">
    <source>
        <dbReference type="Proteomes" id="UP000243605"/>
    </source>
</evidence>
<feature type="compositionally biased region" description="Acidic residues" evidence="1">
    <location>
        <begin position="326"/>
        <end position="366"/>
    </location>
</feature>
<dbReference type="InterPro" id="IPR011852">
    <property type="entry name" value="TRAP_TAXI"/>
</dbReference>
<keyword evidence="4" id="KW-1185">Reference proteome</keyword>
<dbReference type="PANTHER" id="PTHR42941">
    <property type="entry name" value="SLL1037 PROTEIN"/>
    <property type="match status" value="1"/>
</dbReference>
<dbReference type="NCBIfam" id="TIGR02122">
    <property type="entry name" value="TRAP_TAXI"/>
    <property type="match status" value="1"/>
</dbReference>